<evidence type="ECO:0000313" key="10">
    <source>
        <dbReference type="Proteomes" id="UP000029538"/>
    </source>
</evidence>
<keyword evidence="7" id="KW-0813">Transport</keyword>
<evidence type="ECO:0000256" key="3">
    <source>
        <dbReference type="ARBA" id="ARBA00022475"/>
    </source>
</evidence>
<sequence length="179" mass="20478">MFKRAKRKVPGLNTSSTADISFMLLIFFLVTTSMEMDNGLDKQLPPIEKNKKEQPSMVNENLVMRFQITANDKINLNGKPIDPQMIKSSVLKFIESRGKEHIIQVESDRKATYNAYFLLQNEIVAAYNVVRNKKALAEFGQTYETCNMAQKQQINDEIPQRISEVYHVSTTQQQEGGTQ</sequence>
<evidence type="ECO:0000256" key="1">
    <source>
        <dbReference type="ARBA" id="ARBA00004162"/>
    </source>
</evidence>
<dbReference type="Proteomes" id="UP000029538">
    <property type="component" value="Unassembled WGS sequence"/>
</dbReference>
<protein>
    <submittedName>
        <fullName evidence="9">Membrane protein</fullName>
    </submittedName>
</protein>
<dbReference type="RefSeq" id="WP_021669731.1">
    <property type="nucleotide sequence ID" value="NZ_JRNR01000013.1"/>
</dbReference>
<evidence type="ECO:0000256" key="8">
    <source>
        <dbReference type="SAM" id="Phobius"/>
    </source>
</evidence>
<dbReference type="GeneID" id="91083706"/>
<evidence type="ECO:0000256" key="4">
    <source>
        <dbReference type="ARBA" id="ARBA00022692"/>
    </source>
</evidence>
<organism evidence="9 10">
    <name type="scientific">Prevotella disiens DNF00882</name>
    <dbReference type="NCBI Taxonomy" id="1401075"/>
    <lineage>
        <taxon>Bacteria</taxon>
        <taxon>Pseudomonadati</taxon>
        <taxon>Bacteroidota</taxon>
        <taxon>Bacteroidia</taxon>
        <taxon>Bacteroidales</taxon>
        <taxon>Prevotellaceae</taxon>
        <taxon>Prevotella</taxon>
    </lineage>
</organism>
<proteinExistence type="inferred from homology"/>
<name>A0A096ASQ9_9BACT</name>
<evidence type="ECO:0000256" key="2">
    <source>
        <dbReference type="ARBA" id="ARBA00005811"/>
    </source>
</evidence>
<evidence type="ECO:0000256" key="7">
    <source>
        <dbReference type="RuleBase" id="RU003879"/>
    </source>
</evidence>
<reference evidence="9 10" key="1">
    <citation type="submission" date="2014-07" db="EMBL/GenBank/DDBJ databases">
        <authorList>
            <person name="McCorrison J."/>
            <person name="Sanka R."/>
            <person name="Torralba M."/>
            <person name="Gillis M."/>
            <person name="Haft D.H."/>
            <person name="Methe B."/>
            <person name="Sutton G."/>
            <person name="Nelson K.E."/>
        </authorList>
    </citation>
    <scope>NUCLEOTIDE SEQUENCE [LARGE SCALE GENOMIC DNA]</scope>
    <source>
        <strain evidence="9 10">DNF00882</strain>
    </source>
</reference>
<dbReference type="AlphaFoldDB" id="A0A096ASQ9"/>
<evidence type="ECO:0000313" key="9">
    <source>
        <dbReference type="EMBL" id="KGF50118.1"/>
    </source>
</evidence>
<gene>
    <name evidence="9" type="ORF">HMPREF0654_02630</name>
</gene>
<dbReference type="GO" id="GO:0015031">
    <property type="term" value="P:protein transport"/>
    <property type="evidence" value="ECO:0007669"/>
    <property type="project" value="UniProtKB-KW"/>
</dbReference>
<dbReference type="InterPro" id="IPR003400">
    <property type="entry name" value="ExbD"/>
</dbReference>
<accession>A0A096ASQ9</accession>
<dbReference type="PANTHER" id="PTHR30558">
    <property type="entry name" value="EXBD MEMBRANE COMPONENT OF PMF-DRIVEN MACROMOLECULE IMPORT SYSTEM"/>
    <property type="match status" value="1"/>
</dbReference>
<dbReference type="GO" id="GO:0022857">
    <property type="term" value="F:transmembrane transporter activity"/>
    <property type="evidence" value="ECO:0007669"/>
    <property type="project" value="InterPro"/>
</dbReference>
<keyword evidence="7" id="KW-0653">Protein transport</keyword>
<comment type="similarity">
    <text evidence="2 7">Belongs to the ExbD/TolR family.</text>
</comment>
<dbReference type="EMBL" id="JRNR01000013">
    <property type="protein sequence ID" value="KGF50118.1"/>
    <property type="molecule type" value="Genomic_DNA"/>
</dbReference>
<keyword evidence="4 7" id="KW-0812">Transmembrane</keyword>
<dbReference type="Pfam" id="PF02472">
    <property type="entry name" value="ExbD"/>
    <property type="match status" value="1"/>
</dbReference>
<dbReference type="GO" id="GO:0005886">
    <property type="term" value="C:plasma membrane"/>
    <property type="evidence" value="ECO:0007669"/>
    <property type="project" value="UniProtKB-SubCell"/>
</dbReference>
<keyword evidence="5 8" id="KW-1133">Transmembrane helix</keyword>
<feature type="transmembrane region" description="Helical" evidence="8">
    <location>
        <begin position="12"/>
        <end position="30"/>
    </location>
</feature>
<keyword evidence="3" id="KW-1003">Cell membrane</keyword>
<comment type="subcellular location">
    <subcellularLocation>
        <location evidence="1">Cell membrane</location>
        <topology evidence="1">Single-pass membrane protein</topology>
    </subcellularLocation>
    <subcellularLocation>
        <location evidence="7">Cell membrane</location>
        <topology evidence="7">Single-pass type II membrane protein</topology>
    </subcellularLocation>
</comment>
<dbReference type="PANTHER" id="PTHR30558:SF3">
    <property type="entry name" value="BIOPOLYMER TRANSPORT PROTEIN EXBD-RELATED"/>
    <property type="match status" value="1"/>
</dbReference>
<comment type="caution">
    <text evidence="9">The sequence shown here is derived from an EMBL/GenBank/DDBJ whole genome shotgun (WGS) entry which is preliminary data.</text>
</comment>
<evidence type="ECO:0000256" key="5">
    <source>
        <dbReference type="ARBA" id="ARBA00022989"/>
    </source>
</evidence>
<keyword evidence="6 8" id="KW-0472">Membrane</keyword>
<evidence type="ECO:0000256" key="6">
    <source>
        <dbReference type="ARBA" id="ARBA00023136"/>
    </source>
</evidence>